<dbReference type="AlphaFoldDB" id="A0AAV0B7X6"/>
<dbReference type="Proteomes" id="UP001153365">
    <property type="component" value="Unassembled WGS sequence"/>
</dbReference>
<gene>
    <name evidence="1" type="ORF">PPACK8108_LOCUS16318</name>
</gene>
<name>A0AAV0B7X6_PHAPC</name>
<evidence type="ECO:0000313" key="1">
    <source>
        <dbReference type="EMBL" id="CAH7683058.1"/>
    </source>
</evidence>
<comment type="caution">
    <text evidence="1">The sequence shown here is derived from an EMBL/GenBank/DDBJ whole genome shotgun (WGS) entry which is preliminary data.</text>
</comment>
<dbReference type="EMBL" id="CALTRL010004420">
    <property type="protein sequence ID" value="CAH7683058.1"/>
    <property type="molecule type" value="Genomic_DNA"/>
</dbReference>
<reference evidence="1" key="1">
    <citation type="submission" date="2022-06" db="EMBL/GenBank/DDBJ databases">
        <authorList>
            <consortium name="SYNGENTA / RWTH Aachen University"/>
        </authorList>
    </citation>
    <scope>NUCLEOTIDE SEQUENCE</scope>
</reference>
<sequence>MVEPDSLPSLQPISNSLATVVEDLVKEYEGRRIQWIFVGFKEKGVTVGRNVWHHWKAVIVVGAKLQELWTCKGFRGELGTGLNM</sequence>
<evidence type="ECO:0000313" key="2">
    <source>
        <dbReference type="Proteomes" id="UP001153365"/>
    </source>
</evidence>
<organism evidence="1 2">
    <name type="scientific">Phakopsora pachyrhizi</name>
    <name type="common">Asian soybean rust disease fungus</name>
    <dbReference type="NCBI Taxonomy" id="170000"/>
    <lineage>
        <taxon>Eukaryota</taxon>
        <taxon>Fungi</taxon>
        <taxon>Dikarya</taxon>
        <taxon>Basidiomycota</taxon>
        <taxon>Pucciniomycotina</taxon>
        <taxon>Pucciniomycetes</taxon>
        <taxon>Pucciniales</taxon>
        <taxon>Phakopsoraceae</taxon>
        <taxon>Phakopsora</taxon>
    </lineage>
</organism>
<accession>A0AAV0B7X6</accession>
<keyword evidence="2" id="KW-1185">Reference proteome</keyword>
<feature type="non-terminal residue" evidence="1">
    <location>
        <position position="84"/>
    </location>
</feature>
<protein>
    <submittedName>
        <fullName evidence="1">Uncharacterized protein</fullName>
    </submittedName>
</protein>
<proteinExistence type="predicted"/>